<evidence type="ECO:0000313" key="3">
    <source>
        <dbReference type="EMBL" id="MXR41102.1"/>
    </source>
</evidence>
<feature type="domain" description="HPP transmembrane region" evidence="2">
    <location>
        <begin position="14"/>
        <end position="150"/>
    </location>
</feature>
<dbReference type="InterPro" id="IPR058581">
    <property type="entry name" value="TM_HPP"/>
</dbReference>
<feature type="transmembrane region" description="Helical" evidence="1">
    <location>
        <begin position="53"/>
        <end position="74"/>
    </location>
</feature>
<evidence type="ECO:0000256" key="1">
    <source>
        <dbReference type="SAM" id="Phobius"/>
    </source>
</evidence>
<accession>A0A6B0SXS4</accession>
<feature type="transmembrane region" description="Helical" evidence="1">
    <location>
        <begin position="124"/>
        <end position="150"/>
    </location>
</feature>
<feature type="transmembrane region" description="Helical" evidence="1">
    <location>
        <begin position="94"/>
        <end position="112"/>
    </location>
</feature>
<gene>
    <name evidence="3" type="ORF">GRX01_07095</name>
</gene>
<keyword evidence="1" id="KW-0812">Transmembrane</keyword>
<proteinExistence type="predicted"/>
<comment type="caution">
    <text evidence="3">The sequence shown here is derived from an EMBL/GenBank/DDBJ whole genome shotgun (WGS) entry which is preliminary data.</text>
</comment>
<evidence type="ECO:0000259" key="2">
    <source>
        <dbReference type="Pfam" id="PF04982"/>
    </source>
</evidence>
<protein>
    <submittedName>
        <fullName evidence="3">HPP family protein</fullName>
    </submittedName>
</protein>
<sequence length="172" mass="18049">MNRRRTGTSLYAGMLFLVLGLVAWASGQPFVFPSLGPSAFVLAFERRGERTRIYRIVGSHVIGGVAGLLAYTLLADGVAITATPGAFSPDGLRLAASGVLSIVATSWAMVATDTNHAPACATTLIVSLGLLSTPLQVGVIVASVVILVEVHRAVVYAYRRAVAGTHPRFDEN</sequence>
<keyword evidence="1" id="KW-1133">Transmembrane helix</keyword>
<dbReference type="AlphaFoldDB" id="A0A6B0SXS4"/>
<dbReference type="Pfam" id="PF04982">
    <property type="entry name" value="TM_HPP"/>
    <property type="match status" value="1"/>
</dbReference>
<organism evidence="3 4">
    <name type="scientific">Halobaculum saliterrae</name>
    <dbReference type="NCBI Taxonomy" id="2073113"/>
    <lineage>
        <taxon>Archaea</taxon>
        <taxon>Methanobacteriati</taxon>
        <taxon>Methanobacteriota</taxon>
        <taxon>Stenosarchaea group</taxon>
        <taxon>Halobacteria</taxon>
        <taxon>Halobacteriales</taxon>
        <taxon>Haloferacaceae</taxon>
        <taxon>Halobaculum</taxon>
    </lineage>
</organism>
<name>A0A6B0SXS4_9EURY</name>
<evidence type="ECO:0000313" key="4">
    <source>
        <dbReference type="Proteomes" id="UP000437065"/>
    </source>
</evidence>
<dbReference type="EMBL" id="WUUS01000004">
    <property type="protein sequence ID" value="MXR41102.1"/>
    <property type="molecule type" value="Genomic_DNA"/>
</dbReference>
<keyword evidence="1" id="KW-0472">Membrane</keyword>
<reference evidence="3 4" key="1">
    <citation type="submission" date="2019-12" db="EMBL/GenBank/DDBJ databases">
        <title>Isolation and characterization of three novel carbon monoxide-oxidizing members of Halobacteria from salione crusts and soils.</title>
        <authorList>
            <person name="Myers M.R."/>
            <person name="King G.M."/>
        </authorList>
    </citation>
    <scope>NUCLEOTIDE SEQUENCE [LARGE SCALE GENOMIC DNA]</scope>
    <source>
        <strain evidence="3 4">WSA2</strain>
    </source>
</reference>
<keyword evidence="4" id="KW-1185">Reference proteome</keyword>
<dbReference type="Proteomes" id="UP000437065">
    <property type="component" value="Unassembled WGS sequence"/>
</dbReference>